<dbReference type="PROSITE" id="PS51257">
    <property type="entry name" value="PROKAR_LIPOPROTEIN"/>
    <property type="match status" value="1"/>
</dbReference>
<dbReference type="InterPro" id="IPR025491">
    <property type="entry name" value="DUF4382"/>
</dbReference>
<dbReference type="Proteomes" id="UP000586305">
    <property type="component" value="Unassembled WGS sequence"/>
</dbReference>
<dbReference type="RefSeq" id="WP_171624491.1">
    <property type="nucleotide sequence ID" value="NZ_JABBPG010000001.1"/>
</dbReference>
<dbReference type="AlphaFoldDB" id="A0A849V7V1"/>
<evidence type="ECO:0000313" key="2">
    <source>
        <dbReference type="EMBL" id="NOU49412.1"/>
    </source>
</evidence>
<reference evidence="2 3" key="1">
    <citation type="submission" date="2020-04" db="EMBL/GenBank/DDBJ databases">
        <title>Pseudoalteromonas caenipelagi sp. nov., isolated from a tidal flat.</title>
        <authorList>
            <person name="Park S."/>
            <person name="Yoon J.-H."/>
        </authorList>
    </citation>
    <scope>NUCLEOTIDE SEQUENCE [LARGE SCALE GENOMIC DNA]</scope>
    <source>
        <strain evidence="2 3">JBTF-M23</strain>
    </source>
</reference>
<dbReference type="EMBL" id="JABBPG010000001">
    <property type="protein sequence ID" value="NOU49412.1"/>
    <property type="molecule type" value="Genomic_DNA"/>
</dbReference>
<comment type="caution">
    <text evidence="2">The sequence shown here is derived from an EMBL/GenBank/DDBJ whole genome shotgun (WGS) entry which is preliminary data.</text>
</comment>
<dbReference type="Pfam" id="PF14321">
    <property type="entry name" value="DUF4382"/>
    <property type="match status" value="1"/>
</dbReference>
<name>A0A849V7V1_9GAMM</name>
<protein>
    <submittedName>
        <fullName evidence="2">DUF4382 domain-containing protein</fullName>
    </submittedName>
</protein>
<sequence length="324" mass="34748">MNKLTNLLSITAAIILGGCGGSSDSSSSAAQTTPTVVTTTMSLGVSDAPVSNVKAVNVMVDGVVLQKDDARTSYETKDENGNPIIINLLDYSGDKIFPLLDSVELESGEYQWLRANIVNGSSVDNLSLGSHLVYNDDSQVPLDVKRKGSDGVGEIQINNVVVNEGANSFVLEFDLNRSLVAPQSGNTVFLKPTAIRLENTAQTFTVSGSVSEELKSACIADNSELAPEQGQFKHVIYLYDEQAAQPSDIFETDPVDSNSPIATATLEENNEFAIAFIEPATYQIAYSCLGHLDDVEVQDVDFSLYQLKSQSVSQNTTVAFETTP</sequence>
<feature type="domain" description="DUF4382" evidence="1">
    <location>
        <begin position="38"/>
        <end position="192"/>
    </location>
</feature>
<organism evidence="2 3">
    <name type="scientific">Pseudoalteromonas caenipelagi</name>
    <dbReference type="NCBI Taxonomy" id="2726988"/>
    <lineage>
        <taxon>Bacteria</taxon>
        <taxon>Pseudomonadati</taxon>
        <taxon>Pseudomonadota</taxon>
        <taxon>Gammaproteobacteria</taxon>
        <taxon>Alteromonadales</taxon>
        <taxon>Pseudoalteromonadaceae</taxon>
        <taxon>Pseudoalteromonas</taxon>
    </lineage>
</organism>
<keyword evidence="3" id="KW-1185">Reference proteome</keyword>
<accession>A0A849V7V1</accession>
<proteinExistence type="predicted"/>
<gene>
    <name evidence="2" type="ORF">HG263_02480</name>
</gene>
<evidence type="ECO:0000313" key="3">
    <source>
        <dbReference type="Proteomes" id="UP000586305"/>
    </source>
</evidence>
<evidence type="ECO:0000259" key="1">
    <source>
        <dbReference type="Pfam" id="PF14321"/>
    </source>
</evidence>